<evidence type="ECO:0000313" key="2">
    <source>
        <dbReference type="EMBL" id="TDS58226.1"/>
    </source>
</evidence>
<accession>A0A4R7EVK1</accession>
<feature type="region of interest" description="Disordered" evidence="1">
    <location>
        <begin position="35"/>
        <end position="156"/>
    </location>
</feature>
<dbReference type="RefSeq" id="WP_133712542.1">
    <property type="nucleotide sequence ID" value="NZ_SOAG01000012.1"/>
</dbReference>
<evidence type="ECO:0000313" key="3">
    <source>
        <dbReference type="Proteomes" id="UP000295215"/>
    </source>
</evidence>
<evidence type="ECO:0000256" key="1">
    <source>
        <dbReference type="SAM" id="MobiDB-lite"/>
    </source>
</evidence>
<feature type="compositionally biased region" description="Polar residues" evidence="1">
    <location>
        <begin position="35"/>
        <end position="63"/>
    </location>
</feature>
<dbReference type="OrthoDB" id="678557at2"/>
<sequence length="156" mass="16430">MKIRVYILSAFLTLGLFSCKDTQKEALATEDTELQATIPAQETPAQNEAQEKAPTTNNQTPDNLNPAHGQPGHRCDIPVGAPLDTPVHEHDHNTQSQLPSQPSSGSNGSSPFLVNDQAKSKLQNSGGSAGTTASGKVNPPHGQPGHRCDIPVGQPL</sequence>
<dbReference type="AlphaFoldDB" id="A0A4R7EVK1"/>
<organism evidence="2 3">
    <name type="scientific">Myroides indicus</name>
    <dbReference type="NCBI Taxonomy" id="1323422"/>
    <lineage>
        <taxon>Bacteria</taxon>
        <taxon>Pseudomonadati</taxon>
        <taxon>Bacteroidota</taxon>
        <taxon>Flavobacteriia</taxon>
        <taxon>Flavobacteriales</taxon>
        <taxon>Flavobacteriaceae</taxon>
        <taxon>Myroides</taxon>
    </lineage>
</organism>
<gene>
    <name evidence="2" type="ORF">C8P70_11257</name>
</gene>
<name>A0A4R7EVK1_9FLAO</name>
<dbReference type="PROSITE" id="PS51257">
    <property type="entry name" value="PROKAR_LIPOPROTEIN"/>
    <property type="match status" value="1"/>
</dbReference>
<reference evidence="2 3" key="1">
    <citation type="submission" date="2019-03" db="EMBL/GenBank/DDBJ databases">
        <title>Genomic Encyclopedia of Archaeal and Bacterial Type Strains, Phase II (KMG-II): from individual species to whole genera.</title>
        <authorList>
            <person name="Goeker M."/>
        </authorList>
    </citation>
    <scope>NUCLEOTIDE SEQUENCE [LARGE SCALE GENOMIC DNA]</scope>
    <source>
        <strain evidence="2 3">DSM 28213</strain>
    </source>
</reference>
<dbReference type="Proteomes" id="UP000295215">
    <property type="component" value="Unassembled WGS sequence"/>
</dbReference>
<proteinExistence type="predicted"/>
<comment type="caution">
    <text evidence="2">The sequence shown here is derived from an EMBL/GenBank/DDBJ whole genome shotgun (WGS) entry which is preliminary data.</text>
</comment>
<protein>
    <recommendedName>
        <fullName evidence="4">Lipoprotein</fullName>
    </recommendedName>
</protein>
<dbReference type="EMBL" id="SOAG01000012">
    <property type="protein sequence ID" value="TDS58226.1"/>
    <property type="molecule type" value="Genomic_DNA"/>
</dbReference>
<keyword evidence="3" id="KW-1185">Reference proteome</keyword>
<feature type="compositionally biased region" description="Low complexity" evidence="1">
    <location>
        <begin position="95"/>
        <end position="111"/>
    </location>
</feature>
<evidence type="ECO:0008006" key="4">
    <source>
        <dbReference type="Google" id="ProtNLM"/>
    </source>
</evidence>